<dbReference type="Proteomes" id="UP000198923">
    <property type="component" value="Unassembled WGS sequence"/>
</dbReference>
<dbReference type="Pfam" id="PF13560">
    <property type="entry name" value="HTH_31"/>
    <property type="match status" value="1"/>
</dbReference>
<dbReference type="InterPro" id="IPR001387">
    <property type="entry name" value="Cro/C1-type_HTH"/>
</dbReference>
<reference evidence="2 3" key="1">
    <citation type="submission" date="2016-10" db="EMBL/GenBank/DDBJ databases">
        <authorList>
            <person name="de Groot N.N."/>
        </authorList>
    </citation>
    <scope>NUCLEOTIDE SEQUENCE [LARGE SCALE GENOMIC DNA]</scope>
    <source>
        <strain evidence="2 3">CPCC 201354</strain>
    </source>
</reference>
<dbReference type="InterPro" id="IPR043917">
    <property type="entry name" value="DUF5753"/>
</dbReference>
<dbReference type="SMART" id="SM00530">
    <property type="entry name" value="HTH_XRE"/>
    <property type="match status" value="1"/>
</dbReference>
<dbReference type="STRING" id="504805.SAMN05421505_102316"/>
<dbReference type="InterPro" id="IPR010982">
    <property type="entry name" value="Lambda_DNA-bd_dom_sf"/>
</dbReference>
<dbReference type="AlphaFoldDB" id="A0A1G7SJP8"/>
<dbReference type="CDD" id="cd00093">
    <property type="entry name" value="HTH_XRE"/>
    <property type="match status" value="1"/>
</dbReference>
<evidence type="ECO:0000313" key="2">
    <source>
        <dbReference type="EMBL" id="SDG22649.1"/>
    </source>
</evidence>
<dbReference type="SUPFAM" id="SSF47413">
    <property type="entry name" value="lambda repressor-like DNA-binding domains"/>
    <property type="match status" value="1"/>
</dbReference>
<feature type="domain" description="HTH cro/C1-type" evidence="1">
    <location>
        <begin position="20"/>
        <end position="60"/>
    </location>
</feature>
<proteinExistence type="predicted"/>
<dbReference type="GO" id="GO:0003677">
    <property type="term" value="F:DNA binding"/>
    <property type="evidence" value="ECO:0007669"/>
    <property type="project" value="InterPro"/>
</dbReference>
<sequence length="277" mass="30551">MPGDGEGKRLTPEQRIGRELARARKAAGLSQARLGRHLGVSPSLISHVESGSRSLRIDLAPRCDTLLKTGGLLERLCRSLTAPSGPSWYIRWVEEVEPYSRILRSWDPLLVPGLLQTEPYARAVFRNGLAGSSPKEVEDGVSARLRRQVILDGEKPPTLWVLIDEWVLRRPVGGRAVMHDQMQQLLSLVERPTIHVQVVPHDAPCTAGLVSNFVIAEIPDSPTTVSVDSAGKGEVSADHDFVSQIWARYDKIRAEALRPGETVKMIKEARGRWKGGS</sequence>
<dbReference type="OrthoDB" id="3466567at2"/>
<evidence type="ECO:0000313" key="3">
    <source>
        <dbReference type="Proteomes" id="UP000198923"/>
    </source>
</evidence>
<dbReference type="Gene3D" id="1.10.260.40">
    <property type="entry name" value="lambda repressor-like DNA-binding domains"/>
    <property type="match status" value="1"/>
</dbReference>
<dbReference type="RefSeq" id="WP_093168049.1">
    <property type="nucleotide sequence ID" value="NZ_FNCN01000002.1"/>
</dbReference>
<keyword evidence="3" id="KW-1185">Reference proteome</keyword>
<evidence type="ECO:0000259" key="1">
    <source>
        <dbReference type="PROSITE" id="PS50943"/>
    </source>
</evidence>
<organism evidence="2 3">
    <name type="scientific">Sinosporangium album</name>
    <dbReference type="NCBI Taxonomy" id="504805"/>
    <lineage>
        <taxon>Bacteria</taxon>
        <taxon>Bacillati</taxon>
        <taxon>Actinomycetota</taxon>
        <taxon>Actinomycetes</taxon>
        <taxon>Streptosporangiales</taxon>
        <taxon>Streptosporangiaceae</taxon>
        <taxon>Sinosporangium</taxon>
    </lineage>
</organism>
<protein>
    <submittedName>
        <fullName evidence="2">Helix-turn-helix domain-containing protein</fullName>
    </submittedName>
</protein>
<dbReference type="Pfam" id="PF19054">
    <property type="entry name" value="DUF5753"/>
    <property type="match status" value="1"/>
</dbReference>
<gene>
    <name evidence="2" type="ORF">SAMN05421505_102316</name>
</gene>
<dbReference type="EMBL" id="FNCN01000002">
    <property type="protein sequence ID" value="SDG22649.1"/>
    <property type="molecule type" value="Genomic_DNA"/>
</dbReference>
<name>A0A1G7SJP8_9ACTN</name>
<accession>A0A1G7SJP8</accession>
<dbReference type="PROSITE" id="PS50943">
    <property type="entry name" value="HTH_CROC1"/>
    <property type="match status" value="1"/>
</dbReference>